<proteinExistence type="predicted"/>
<dbReference type="Proteomes" id="UP001566132">
    <property type="component" value="Unassembled WGS sequence"/>
</dbReference>
<evidence type="ECO:0000313" key="1">
    <source>
        <dbReference type="EMBL" id="KAL1497934.1"/>
    </source>
</evidence>
<organism evidence="1 2">
    <name type="scientific">Hypothenemus hampei</name>
    <name type="common">Coffee berry borer</name>
    <dbReference type="NCBI Taxonomy" id="57062"/>
    <lineage>
        <taxon>Eukaryota</taxon>
        <taxon>Metazoa</taxon>
        <taxon>Ecdysozoa</taxon>
        <taxon>Arthropoda</taxon>
        <taxon>Hexapoda</taxon>
        <taxon>Insecta</taxon>
        <taxon>Pterygota</taxon>
        <taxon>Neoptera</taxon>
        <taxon>Endopterygota</taxon>
        <taxon>Coleoptera</taxon>
        <taxon>Polyphaga</taxon>
        <taxon>Cucujiformia</taxon>
        <taxon>Curculionidae</taxon>
        <taxon>Scolytinae</taxon>
        <taxon>Hypothenemus</taxon>
    </lineage>
</organism>
<evidence type="ECO:0008006" key="3">
    <source>
        <dbReference type="Google" id="ProtNLM"/>
    </source>
</evidence>
<accession>A0ABD1ENR0</accession>
<protein>
    <recommendedName>
        <fullName evidence="3">Secreted protein</fullName>
    </recommendedName>
</protein>
<dbReference type="AlphaFoldDB" id="A0ABD1ENR0"/>
<keyword evidence="2" id="KW-1185">Reference proteome</keyword>
<gene>
    <name evidence="1" type="ORF">ABEB36_008814</name>
</gene>
<evidence type="ECO:0000313" key="2">
    <source>
        <dbReference type="Proteomes" id="UP001566132"/>
    </source>
</evidence>
<dbReference type="EMBL" id="JBDJPC010000006">
    <property type="protein sequence ID" value="KAL1497934.1"/>
    <property type="molecule type" value="Genomic_DNA"/>
</dbReference>
<comment type="caution">
    <text evidence="1">The sequence shown here is derived from an EMBL/GenBank/DDBJ whole genome shotgun (WGS) entry which is preliminary data.</text>
</comment>
<reference evidence="1 2" key="1">
    <citation type="submission" date="2024-05" db="EMBL/GenBank/DDBJ databases">
        <title>Genetic variation in Jamaican populations of the coffee berry borer (Hypothenemus hampei).</title>
        <authorList>
            <person name="Errbii M."/>
            <person name="Myrie A."/>
        </authorList>
    </citation>
    <scope>NUCLEOTIDE SEQUENCE [LARGE SCALE GENOMIC DNA]</scope>
    <source>
        <strain evidence="1">JA-Hopewell-2020-01-JO</strain>
        <tissue evidence="1">Whole body</tissue>
    </source>
</reference>
<name>A0ABD1ENR0_HYPHA</name>
<sequence length="106" mass="12518">MRSNFTSLCTAVFVVIERESCCVSVVEFNIDQIKKRRLTNEKKSILDRYLKPFWSGKPEMELFRTRRNCNRNVSVSCSCHKRNNRHIQTEDIRQFNISQCSVSVLN</sequence>